<evidence type="ECO:0000313" key="2">
    <source>
        <dbReference type="EMBL" id="KAA1418649.1"/>
    </source>
</evidence>
<keyword evidence="3" id="KW-1185">Reference proteome</keyword>
<dbReference type="SUPFAM" id="SSF48239">
    <property type="entry name" value="Terpenoid cyclases/Protein prenyltransferases"/>
    <property type="match status" value="1"/>
</dbReference>
<dbReference type="Proteomes" id="UP000325003">
    <property type="component" value="Unassembled WGS sequence"/>
</dbReference>
<reference evidence="2 3" key="2">
    <citation type="submission" date="2019-09" db="EMBL/GenBank/DDBJ databases">
        <authorList>
            <person name="Jin C."/>
        </authorList>
    </citation>
    <scope>NUCLEOTIDE SEQUENCE [LARGE SCALE GENOMIC DNA]</scope>
    <source>
        <strain evidence="2 3">BN130099</strain>
    </source>
</reference>
<keyword evidence="1" id="KW-0732">Signal</keyword>
<dbReference type="CDD" id="cd00688">
    <property type="entry name" value="ISOPREN_C2_like"/>
    <property type="match status" value="1"/>
</dbReference>
<protein>
    <submittedName>
        <fullName evidence="2">Terpene cyclase/mutase family protein</fullName>
    </submittedName>
</protein>
<evidence type="ECO:0000256" key="1">
    <source>
        <dbReference type="SAM" id="SignalP"/>
    </source>
</evidence>
<reference evidence="2 3" key="1">
    <citation type="submission" date="2019-09" db="EMBL/GenBank/DDBJ databases">
        <title>Nocardioides panacisoli sp. nov., isolated from the soil of a ginseng field.</title>
        <authorList>
            <person name="Cho C."/>
        </authorList>
    </citation>
    <scope>NUCLEOTIDE SEQUENCE [LARGE SCALE GENOMIC DNA]</scope>
    <source>
        <strain evidence="2 3">BN130099</strain>
    </source>
</reference>
<name>A0A5B1LG40_9ACTN</name>
<proteinExistence type="predicted"/>
<dbReference type="Gene3D" id="1.50.10.20">
    <property type="match status" value="1"/>
</dbReference>
<dbReference type="EMBL" id="VUJV01000003">
    <property type="protein sequence ID" value="KAA1418649.1"/>
    <property type="molecule type" value="Genomic_DNA"/>
</dbReference>
<dbReference type="AlphaFoldDB" id="A0A5B1LG40"/>
<sequence length="450" mass="46130">MFSSTLRRIGAAALGGSLLAAGLAAPAQAHDETDKTAQAVGAGWLNGRLDDGLLHAAYADFTTGDPVPYVDYGGTVEAAYALDAVGRTRLLSRIADALEGSANSYITGADFGGPGDYYAGPTGKLLAFASDLAGDADPTTFGGIDLVDRMESMVTESGRISDVDAVPQYCGPLEAPVACDYANVFGQIWAARGLLAVDSPKAAAAVDFLVSQQCSDGHFPTYFDACNPAGPDATAFVVILLHDFAAGDPALNTAINKATGWLADWQTDGGGLADDNGIVNANSTGLGGWAFGIEGRERAARKAAVWLRKLQVPGRSCDHGLAHERGAVAYDKAAFKAGRADGIGALVAGQWQTVEAQALPALSHAPATHVALAVDAPEHVSVGSKVRVKVDGLAPGERACVGIGRKTVAAVGGAEGDPVYVRITVRKPKGEREVKVLTANDTASDTIVAG</sequence>
<gene>
    <name evidence="2" type="ORF">F0U44_09120</name>
</gene>
<dbReference type="RefSeq" id="WP_149727989.1">
    <property type="nucleotide sequence ID" value="NZ_VUJV01000003.1"/>
</dbReference>
<organism evidence="2 3">
    <name type="scientific">Nocardioides humilatus</name>
    <dbReference type="NCBI Taxonomy" id="2607660"/>
    <lineage>
        <taxon>Bacteria</taxon>
        <taxon>Bacillati</taxon>
        <taxon>Actinomycetota</taxon>
        <taxon>Actinomycetes</taxon>
        <taxon>Propionibacteriales</taxon>
        <taxon>Nocardioidaceae</taxon>
        <taxon>Nocardioides</taxon>
    </lineage>
</organism>
<dbReference type="InterPro" id="IPR008930">
    <property type="entry name" value="Terpenoid_cyclase/PrenylTrfase"/>
</dbReference>
<comment type="caution">
    <text evidence="2">The sequence shown here is derived from an EMBL/GenBank/DDBJ whole genome shotgun (WGS) entry which is preliminary data.</text>
</comment>
<feature type="chain" id="PRO_5022770935" evidence="1">
    <location>
        <begin position="30"/>
        <end position="450"/>
    </location>
</feature>
<feature type="signal peptide" evidence="1">
    <location>
        <begin position="1"/>
        <end position="29"/>
    </location>
</feature>
<evidence type="ECO:0000313" key="3">
    <source>
        <dbReference type="Proteomes" id="UP000325003"/>
    </source>
</evidence>
<accession>A0A5B1LG40</accession>